<feature type="domain" description="AB hydrolase-1" evidence="1">
    <location>
        <begin position="51"/>
        <end position="284"/>
    </location>
</feature>
<dbReference type="EMBL" id="JQ418525">
    <property type="protein sequence ID" value="AFK89093.1"/>
    <property type="molecule type" value="Genomic_DNA"/>
</dbReference>
<dbReference type="PANTHER" id="PTHR43433:SF5">
    <property type="entry name" value="AB HYDROLASE-1 DOMAIN-CONTAINING PROTEIN"/>
    <property type="match status" value="1"/>
</dbReference>
<evidence type="ECO:0000313" key="2">
    <source>
        <dbReference type="EMBL" id="AFK89093.1"/>
    </source>
</evidence>
<organism evidence="2">
    <name type="scientific">Pseudomonas syringae</name>
    <dbReference type="NCBI Taxonomy" id="317"/>
    <lineage>
        <taxon>Bacteria</taxon>
        <taxon>Pseudomonadati</taxon>
        <taxon>Pseudomonadota</taxon>
        <taxon>Gammaproteobacteria</taxon>
        <taxon>Pseudomonadales</taxon>
        <taxon>Pseudomonadaceae</taxon>
        <taxon>Pseudomonas</taxon>
    </lineage>
</organism>
<dbReference type="Gene3D" id="3.40.50.1820">
    <property type="entry name" value="alpha/beta hydrolase"/>
    <property type="match status" value="1"/>
</dbReference>
<dbReference type="InterPro" id="IPR029058">
    <property type="entry name" value="AB_hydrolase_fold"/>
</dbReference>
<sequence>MMTVIMIKFRQTIEELWTMNDTHLTAPTRFVEVDGAKLAYRRWGSSASGQPPLFFLQHFRGGMDHWDPFMTDGLAAGREVILYDYRGCASSTGTPLDSVEGMADDAANAIRALGLSKVDVVGFSIGGCMAQELTLRHPDLVRKLMLLGTQPRGGNPDPHPKMYEVAPNPIPTVDDFLFLFFGPSKAAQKAGREFWERRHLRKDLDPPSSPEFMQAQMTAYRAYVVPLDEANPFAHLAAIKQPTLVVNGVVDVMIATINSWHLAQNIPNAQLIVYPDAGHGAQFQYPERFLKHAIQFLDE</sequence>
<dbReference type="Pfam" id="PF00561">
    <property type="entry name" value="Abhydrolase_1"/>
    <property type="match status" value="1"/>
</dbReference>
<dbReference type="InterPro" id="IPR050471">
    <property type="entry name" value="AB_hydrolase"/>
</dbReference>
<dbReference type="InterPro" id="IPR000073">
    <property type="entry name" value="AB_hydrolase_1"/>
</dbReference>
<protein>
    <submittedName>
        <fullName evidence="2">Alpha/beta hydrolase fold protein</fullName>
    </submittedName>
</protein>
<dbReference type="SUPFAM" id="SSF53474">
    <property type="entry name" value="alpha/beta-Hydrolases"/>
    <property type="match status" value="1"/>
</dbReference>
<name>I3W0G6_PSESX</name>
<dbReference type="PANTHER" id="PTHR43433">
    <property type="entry name" value="HYDROLASE, ALPHA/BETA FOLD FAMILY PROTEIN"/>
    <property type="match status" value="1"/>
</dbReference>
<dbReference type="PRINTS" id="PR00111">
    <property type="entry name" value="ABHYDROLASE"/>
</dbReference>
<dbReference type="AlphaFoldDB" id="I3W0G6"/>
<geneLocation type="plasmid" evidence="2">
    <name>pB76-81</name>
</geneLocation>
<accession>I3W0G6</accession>
<dbReference type="GO" id="GO:0016787">
    <property type="term" value="F:hydrolase activity"/>
    <property type="evidence" value="ECO:0007669"/>
    <property type="project" value="UniProtKB-KW"/>
</dbReference>
<proteinExistence type="predicted"/>
<evidence type="ECO:0000259" key="1">
    <source>
        <dbReference type="Pfam" id="PF00561"/>
    </source>
</evidence>
<reference evidence="2" key="1">
    <citation type="submission" date="2012-01" db="EMBL/GenBank/DDBJ databases">
        <authorList>
            <person name="Summers A.O."/>
            <person name="Wireman J."/>
        </authorList>
    </citation>
    <scope>NUCLEOTIDE SEQUENCE</scope>
    <source>
        <strain evidence="2">B76</strain>
        <plasmid evidence="2">pB76-81</plasmid>
    </source>
</reference>
<keyword evidence="2" id="KW-0614">Plasmid</keyword>
<keyword evidence="2" id="KW-0378">Hydrolase</keyword>